<dbReference type="Proteomes" id="UP001420932">
    <property type="component" value="Unassembled WGS sequence"/>
</dbReference>
<protein>
    <submittedName>
        <fullName evidence="2">Uncharacterized protein</fullName>
    </submittedName>
</protein>
<organism evidence="2 3">
    <name type="scientific">Stephania yunnanensis</name>
    <dbReference type="NCBI Taxonomy" id="152371"/>
    <lineage>
        <taxon>Eukaryota</taxon>
        <taxon>Viridiplantae</taxon>
        <taxon>Streptophyta</taxon>
        <taxon>Embryophyta</taxon>
        <taxon>Tracheophyta</taxon>
        <taxon>Spermatophyta</taxon>
        <taxon>Magnoliopsida</taxon>
        <taxon>Ranunculales</taxon>
        <taxon>Menispermaceae</taxon>
        <taxon>Menispermoideae</taxon>
        <taxon>Cissampelideae</taxon>
        <taxon>Stephania</taxon>
    </lineage>
</organism>
<sequence length="135" mass="15035">MSIQASTAIYLPRLGFQSHEMLKNSSNLGRISHTGLLIQSGWLLEITNLPLTLLPIFNDPLVHRYHAPADLATKHPLAASARSSSFKDRFVAGEGEEEVRRRNACSRTRPSELLLARDGRKEEGDEPMNEQGEEA</sequence>
<proteinExistence type="predicted"/>
<feature type="region of interest" description="Disordered" evidence="1">
    <location>
        <begin position="102"/>
        <end position="135"/>
    </location>
</feature>
<comment type="caution">
    <text evidence="2">The sequence shown here is derived from an EMBL/GenBank/DDBJ whole genome shotgun (WGS) entry which is preliminary data.</text>
</comment>
<keyword evidence="3" id="KW-1185">Reference proteome</keyword>
<evidence type="ECO:0000313" key="3">
    <source>
        <dbReference type="Proteomes" id="UP001420932"/>
    </source>
</evidence>
<feature type="compositionally biased region" description="Acidic residues" evidence="1">
    <location>
        <begin position="124"/>
        <end position="135"/>
    </location>
</feature>
<gene>
    <name evidence="2" type="ORF">Syun_006697</name>
</gene>
<accession>A0AAP0KX84</accession>
<name>A0AAP0KX84_9MAGN</name>
<dbReference type="EMBL" id="JBBNAF010000003">
    <property type="protein sequence ID" value="KAK9160356.1"/>
    <property type="molecule type" value="Genomic_DNA"/>
</dbReference>
<reference evidence="2 3" key="1">
    <citation type="submission" date="2024-01" db="EMBL/GenBank/DDBJ databases">
        <title>Genome assemblies of Stephania.</title>
        <authorList>
            <person name="Yang L."/>
        </authorList>
    </citation>
    <scope>NUCLEOTIDE SEQUENCE [LARGE SCALE GENOMIC DNA]</scope>
    <source>
        <strain evidence="2">YNDBR</strain>
        <tissue evidence="2">Leaf</tissue>
    </source>
</reference>
<evidence type="ECO:0000256" key="1">
    <source>
        <dbReference type="SAM" id="MobiDB-lite"/>
    </source>
</evidence>
<evidence type="ECO:0000313" key="2">
    <source>
        <dbReference type="EMBL" id="KAK9160356.1"/>
    </source>
</evidence>
<dbReference type="AlphaFoldDB" id="A0AAP0KX84"/>